<dbReference type="PANTHER" id="PTHR11487">
    <property type="entry name" value="THIOESTERASE"/>
    <property type="match status" value="1"/>
</dbReference>
<dbReference type="InterPro" id="IPR001031">
    <property type="entry name" value="Thioesterase"/>
</dbReference>
<dbReference type="AlphaFoldDB" id="A0A3S9XE98"/>
<dbReference type="EMBL" id="CP029822">
    <property type="protein sequence ID" value="AZS50762.1"/>
    <property type="molecule type" value="Genomic_DNA"/>
</dbReference>
<proteinExistence type="inferred from homology"/>
<evidence type="ECO:0000256" key="1">
    <source>
        <dbReference type="ARBA" id="ARBA00007169"/>
    </source>
</evidence>
<reference evidence="4" key="1">
    <citation type="submission" date="2018-06" db="EMBL/GenBank/DDBJ databases">
        <title>Complete genome of Pseudomonas insecticola strain QZS01.</title>
        <authorList>
            <person name="Wang J."/>
            <person name="Su Q."/>
        </authorList>
    </citation>
    <scope>NUCLEOTIDE SEQUENCE [LARGE SCALE GENOMIC DNA]</scope>
    <source>
        <strain evidence="4">QZS01</strain>
    </source>
</reference>
<dbReference type="KEGG" id="emo:DM558_08190"/>
<dbReference type="Pfam" id="PF00975">
    <property type="entry name" value="Thioesterase"/>
    <property type="match status" value="1"/>
</dbReference>
<dbReference type="Proteomes" id="UP000273143">
    <property type="component" value="Chromosome"/>
</dbReference>
<gene>
    <name evidence="3" type="ORF">DM558_08190</name>
</gene>
<dbReference type="SUPFAM" id="SSF53474">
    <property type="entry name" value="alpha/beta-Hydrolases"/>
    <property type="match status" value="1"/>
</dbReference>
<comment type="similarity">
    <text evidence="1">Belongs to the thioesterase family.</text>
</comment>
<keyword evidence="4" id="KW-1185">Reference proteome</keyword>
<dbReference type="RefSeq" id="WP_127163347.1">
    <property type="nucleotide sequence ID" value="NZ_CP029822.1"/>
</dbReference>
<dbReference type="PANTHER" id="PTHR11487:SF0">
    <property type="entry name" value="S-ACYL FATTY ACID SYNTHASE THIOESTERASE, MEDIUM CHAIN"/>
    <property type="match status" value="1"/>
</dbReference>
<sequence>MISKDNLTLILLPFAGGNAYSYRDMLSNLQTTYDVLMPELPGRGALSNQPLIGDANHLADYLINQVIKPLAPKPYIIYGHSMGGLLSYVIVQKLLQSGLTLPKHLIISGRNAPCFKRERQVHGYPSTTFWSEINAMGGLPKALLENRELQAYFEPIIRNDFKLVETYHYIKPDSIFDLPMTVFYGDQDHMTKESVEAWQQENKQPVKFIEMKGNHFFIFNHVTEITNYINSLASL</sequence>
<evidence type="ECO:0000313" key="3">
    <source>
        <dbReference type="EMBL" id="AZS50762.1"/>
    </source>
</evidence>
<accession>A0A3S9XE98</accession>
<evidence type="ECO:0000313" key="4">
    <source>
        <dbReference type="Proteomes" id="UP000273143"/>
    </source>
</evidence>
<feature type="domain" description="Thioesterase" evidence="2">
    <location>
        <begin position="8"/>
        <end position="230"/>
    </location>
</feature>
<protein>
    <submittedName>
        <fullName evidence="3">Thioesterase</fullName>
    </submittedName>
</protein>
<dbReference type="InterPro" id="IPR012223">
    <property type="entry name" value="TEII"/>
</dbReference>
<evidence type="ECO:0000259" key="2">
    <source>
        <dbReference type="Pfam" id="PF00975"/>
    </source>
</evidence>
<name>A0A3S9XE98_9GAMM</name>
<dbReference type="GO" id="GO:0008610">
    <property type="term" value="P:lipid biosynthetic process"/>
    <property type="evidence" value="ECO:0007669"/>
    <property type="project" value="TreeGrafter"/>
</dbReference>
<organism evidence="3 4">
    <name type="scientific">Entomomonas moraniae</name>
    <dbReference type="NCBI Taxonomy" id="2213226"/>
    <lineage>
        <taxon>Bacteria</taxon>
        <taxon>Pseudomonadati</taxon>
        <taxon>Pseudomonadota</taxon>
        <taxon>Gammaproteobacteria</taxon>
        <taxon>Pseudomonadales</taxon>
        <taxon>Pseudomonadaceae</taxon>
        <taxon>Entomomonas</taxon>
    </lineage>
</organism>
<dbReference type="Gene3D" id="3.40.50.1820">
    <property type="entry name" value="alpha/beta hydrolase"/>
    <property type="match status" value="1"/>
</dbReference>
<dbReference type="InterPro" id="IPR029058">
    <property type="entry name" value="AB_hydrolase_fold"/>
</dbReference>